<dbReference type="Proteomes" id="UP000070352">
    <property type="component" value="Unassembled WGS sequence"/>
</dbReference>
<reference evidence="2 3" key="1">
    <citation type="submission" date="2016-02" db="EMBL/GenBank/DDBJ databases">
        <title>Draft Genome for Tepidibacillus decaturensis nov. sp. Strain Z9, an Anaerobic, Moderately Thermophilic and Heterotrophic Bacterium from Deep Subsurface of the Illinois Basin, USA.</title>
        <authorList>
            <person name="Dong Y."/>
            <person name="Chang J.Y."/>
            <person name="Sanford R."/>
            <person name="Fouke B.W."/>
        </authorList>
    </citation>
    <scope>NUCLEOTIDE SEQUENCE [LARGE SCALE GENOMIC DNA]</scope>
    <source>
        <strain evidence="2 3">Z9</strain>
    </source>
</reference>
<sequence>MEYHEYFQEIALRLNRNFDVTKDVQILGQSIQIFAKSEIHNESYFGSKNLKLWRAENFEYCLIQQVDVITEDQIKQFQLFLTQAVDYFVKPHSEHMSSMITGVIVTKHFPKELQEMIKQFKYRKSFNLSLKGWADVRCLAVDLHSNRVISNKKGKEVQQFYLPFMDRPKKKMAWLIKK</sequence>
<dbReference type="STRING" id="1413211.U473_03745"/>
<dbReference type="EMBL" id="LSKU01000001">
    <property type="protein sequence ID" value="KXG43224.1"/>
    <property type="molecule type" value="Genomic_DNA"/>
</dbReference>
<dbReference type="AlphaFoldDB" id="A0A135L2I2"/>
<proteinExistence type="predicted"/>
<gene>
    <name evidence="2" type="ORF">U473_03745</name>
</gene>
<evidence type="ECO:0000259" key="1">
    <source>
        <dbReference type="Pfam" id="PF26226"/>
    </source>
</evidence>
<accession>A0A135L2I2</accession>
<feature type="domain" description="DUF8052" evidence="1">
    <location>
        <begin position="4"/>
        <end position="161"/>
    </location>
</feature>
<dbReference type="OrthoDB" id="2836917at2"/>
<organism evidence="2 3">
    <name type="scientific">Tepidibacillus decaturensis</name>
    <dbReference type="NCBI Taxonomy" id="1413211"/>
    <lineage>
        <taxon>Bacteria</taxon>
        <taxon>Bacillati</taxon>
        <taxon>Bacillota</taxon>
        <taxon>Bacilli</taxon>
        <taxon>Bacillales</taxon>
        <taxon>Bacillaceae</taxon>
        <taxon>Tepidibacillus</taxon>
    </lineage>
</organism>
<evidence type="ECO:0000313" key="2">
    <source>
        <dbReference type="EMBL" id="KXG43224.1"/>
    </source>
</evidence>
<dbReference type="InterPro" id="IPR058365">
    <property type="entry name" value="DUF8052"/>
</dbReference>
<comment type="caution">
    <text evidence="2">The sequence shown here is derived from an EMBL/GenBank/DDBJ whole genome shotgun (WGS) entry which is preliminary data.</text>
</comment>
<name>A0A135L2I2_9BACI</name>
<keyword evidence="3" id="KW-1185">Reference proteome</keyword>
<dbReference type="RefSeq" id="WP_068723466.1">
    <property type="nucleotide sequence ID" value="NZ_LSKU01000001.1"/>
</dbReference>
<dbReference type="Pfam" id="PF26226">
    <property type="entry name" value="DUF8052"/>
    <property type="match status" value="1"/>
</dbReference>
<protein>
    <recommendedName>
        <fullName evidence="1">DUF8052 domain-containing protein</fullName>
    </recommendedName>
</protein>
<evidence type="ECO:0000313" key="3">
    <source>
        <dbReference type="Proteomes" id="UP000070352"/>
    </source>
</evidence>